<dbReference type="GO" id="GO:0005886">
    <property type="term" value="C:plasma membrane"/>
    <property type="evidence" value="ECO:0007669"/>
    <property type="project" value="TreeGrafter"/>
</dbReference>
<dbReference type="Gene3D" id="3.40.1180.10">
    <property type="entry name" value="Decaprenyl diphosphate synthase-like"/>
    <property type="match status" value="1"/>
</dbReference>
<comment type="similarity">
    <text evidence="2">Belongs to the UPP synthase family. Z-FPP synthase subfamily.</text>
</comment>
<dbReference type="AlphaFoldDB" id="C4LHN3"/>
<keyword evidence="3" id="KW-0460">Magnesium</keyword>
<dbReference type="GO" id="GO:0045547">
    <property type="term" value="F:ditrans,polycis-polyprenyl diphosphate synthase [(2E,6E)-farnesyl diphosphate specific] activity"/>
    <property type="evidence" value="ECO:0007669"/>
    <property type="project" value="TreeGrafter"/>
</dbReference>
<dbReference type="GO" id="GO:0016094">
    <property type="term" value="P:polyprenol biosynthetic process"/>
    <property type="evidence" value="ECO:0007669"/>
    <property type="project" value="TreeGrafter"/>
</dbReference>
<dbReference type="STRING" id="645127.ckrop_0567"/>
<comment type="cofactor">
    <cofactor evidence="3">
        <name>Mg(2+)</name>
        <dbReference type="ChEBI" id="CHEBI:18420"/>
    </cofactor>
    <text evidence="3">Binds 2 magnesium ions per subunit.</text>
</comment>
<feature type="binding site" evidence="3">
    <location>
        <position position="122"/>
    </location>
    <ligand>
        <name>substrate</name>
    </ligand>
</feature>
<dbReference type="EC" id="2.5.1.-" evidence="3"/>
<feature type="binding site" evidence="3">
    <location>
        <position position="88"/>
    </location>
    <ligand>
        <name>substrate</name>
    </ligand>
</feature>
<comment type="caution">
    <text evidence="3">Lacks conserved residue(s) required for the propagation of feature annotation.</text>
</comment>
<evidence type="ECO:0000256" key="4">
    <source>
        <dbReference type="SAM" id="MobiDB-lite"/>
    </source>
</evidence>
<feature type="binding site" evidence="3">
    <location>
        <position position="294"/>
    </location>
    <ligand>
        <name>Mg(2+)</name>
        <dbReference type="ChEBI" id="CHEBI:18420"/>
    </ligand>
</feature>
<dbReference type="GO" id="GO:0033850">
    <property type="term" value="F:Z-farnesyl diphosphate synthase activity"/>
    <property type="evidence" value="ECO:0007669"/>
    <property type="project" value="TreeGrafter"/>
</dbReference>
<evidence type="ECO:0000256" key="3">
    <source>
        <dbReference type="HAMAP-Rule" id="MF_01139"/>
    </source>
</evidence>
<evidence type="ECO:0000313" key="6">
    <source>
        <dbReference type="Proteomes" id="UP000001473"/>
    </source>
</evidence>
<comment type="subunit">
    <text evidence="3">Homodimer.</text>
</comment>
<dbReference type="PANTHER" id="PTHR10291">
    <property type="entry name" value="DEHYDRODOLICHYL DIPHOSPHATE SYNTHASE FAMILY MEMBER"/>
    <property type="match status" value="1"/>
</dbReference>
<gene>
    <name evidence="5" type="ordered locus">ckrop_0567</name>
</gene>
<keyword evidence="3" id="KW-0479">Metal-binding</keyword>
<keyword evidence="1 3" id="KW-0808">Transferase</keyword>
<proteinExistence type="inferred from homology"/>
<evidence type="ECO:0000256" key="2">
    <source>
        <dbReference type="ARBA" id="ARBA00038453"/>
    </source>
</evidence>
<feature type="binding site" evidence="3">
    <location>
        <position position="75"/>
    </location>
    <ligand>
        <name>substrate</name>
    </ligand>
</feature>
<dbReference type="NCBIfam" id="TIGR00055">
    <property type="entry name" value="uppS"/>
    <property type="match status" value="1"/>
</dbReference>
<organism evidence="5 6">
    <name type="scientific">Corynebacterium kroppenstedtii (strain DSM 44385 / JCM 11950 / CIP 105744 / CCUG 35717)</name>
    <dbReference type="NCBI Taxonomy" id="645127"/>
    <lineage>
        <taxon>Bacteria</taxon>
        <taxon>Bacillati</taxon>
        <taxon>Actinomycetota</taxon>
        <taxon>Actinomycetes</taxon>
        <taxon>Mycobacteriales</taxon>
        <taxon>Corynebacteriaceae</taxon>
        <taxon>Corynebacterium</taxon>
    </lineage>
</organism>
<dbReference type="InterPro" id="IPR036424">
    <property type="entry name" value="UPP_synth-like_sf"/>
</dbReference>
<feature type="binding site" evidence="3">
    <location>
        <position position="70"/>
    </location>
    <ligand>
        <name>Mg(2+)</name>
        <dbReference type="ChEBI" id="CHEBI:18420"/>
    </ligand>
</feature>
<feature type="binding site" evidence="3">
    <location>
        <begin position="116"/>
        <end position="118"/>
    </location>
    <ligand>
        <name>substrate</name>
    </ligand>
</feature>
<feature type="active site" evidence="3">
    <location>
        <position position="70"/>
    </location>
</feature>
<feature type="region of interest" description="Disordered" evidence="4">
    <location>
        <begin position="209"/>
        <end position="238"/>
    </location>
</feature>
<dbReference type="PANTHER" id="PTHR10291:SF43">
    <property type="entry name" value="DEHYDRODOLICHYL DIPHOSPHATE SYNTHASE COMPLEX SUBUNIT DHDDS"/>
    <property type="match status" value="1"/>
</dbReference>
<dbReference type="SUPFAM" id="SSF64005">
    <property type="entry name" value="Undecaprenyl diphosphate synthase"/>
    <property type="match status" value="1"/>
</dbReference>
<comment type="function">
    <text evidence="3">Catalyzes the condensation of isopentenyl diphosphate (IPP) with allylic pyrophosphates generating different type of terpenoids.</text>
</comment>
<feature type="region of interest" description="Disordered" evidence="4">
    <location>
        <begin position="1"/>
        <end position="20"/>
    </location>
</feature>
<feature type="active site" description="Proton acceptor" evidence="3">
    <location>
        <position position="119"/>
    </location>
</feature>
<dbReference type="PROSITE" id="PS01066">
    <property type="entry name" value="UPP_SYNTHASE"/>
    <property type="match status" value="1"/>
</dbReference>
<feature type="binding site" evidence="3">
    <location>
        <begin position="281"/>
        <end position="283"/>
    </location>
    <ligand>
        <name>substrate</name>
    </ligand>
</feature>
<sequence length="326" mass="36458">MSVTIPPNTRCDDGRAPESRLVSSVRQAGKRARAACKRVALMATYPLYEASLVRALQGKPVPRHIAVMCDGNRRWAREAGFIDVSHGHRVGAKKISELVQWSGERGVELVTIYLLSTENLHRDKAELELLYRIIGDVSDELAKSKLNARLRVVGHRDILPDALTDRLAANEKATADHTGVCVNMAVGYGGRQEIVDAVRSLLEDRVKEKHEASRESSAKDDEGAHQVDSASSSKASELGDDQRFSLDDIAEAITVQGISDHLYTSGQPDPDLVIRTSGEQRLSGFLLWQSAYSEIWFTDTYWPAFRRVDFLRALRDFSRRNRRFGR</sequence>
<dbReference type="GO" id="GO:0000287">
    <property type="term" value="F:magnesium ion binding"/>
    <property type="evidence" value="ECO:0007669"/>
    <property type="project" value="UniProtKB-UniRule"/>
</dbReference>
<dbReference type="InterPro" id="IPR001441">
    <property type="entry name" value="UPP_synth-like"/>
</dbReference>
<dbReference type="Pfam" id="PF01255">
    <property type="entry name" value="Prenyltransf"/>
    <property type="match status" value="1"/>
</dbReference>
<accession>C4LHN3</accession>
<dbReference type="EMBL" id="CP001620">
    <property type="protein sequence ID" value="ACR17338.1"/>
    <property type="molecule type" value="Genomic_DNA"/>
</dbReference>
<keyword evidence="6" id="KW-1185">Reference proteome</keyword>
<dbReference type="CDD" id="cd00475">
    <property type="entry name" value="Cis_IPPS"/>
    <property type="match status" value="1"/>
</dbReference>
<dbReference type="InterPro" id="IPR018520">
    <property type="entry name" value="UPP_synth-like_CS"/>
</dbReference>
<dbReference type="KEGG" id="ckp:ckrop_0567"/>
<dbReference type="HAMAP" id="MF_01139">
    <property type="entry name" value="ISPT"/>
    <property type="match status" value="1"/>
</dbReference>
<dbReference type="Proteomes" id="UP000001473">
    <property type="component" value="Chromosome"/>
</dbReference>
<name>C4LHN3_CORK4</name>
<dbReference type="eggNOG" id="COG0020">
    <property type="taxonomic scope" value="Bacteria"/>
</dbReference>
<evidence type="ECO:0000313" key="5">
    <source>
        <dbReference type="EMBL" id="ACR17338.1"/>
    </source>
</evidence>
<protein>
    <recommendedName>
        <fullName evidence="3">Isoprenyl transferase</fullName>
        <ecNumber evidence="3">2.5.1.-</ecNumber>
    </recommendedName>
</protein>
<feature type="binding site" evidence="3">
    <location>
        <begin position="71"/>
        <end position="74"/>
    </location>
    <ligand>
        <name>substrate</name>
    </ligand>
</feature>
<feature type="compositionally biased region" description="Basic and acidic residues" evidence="4">
    <location>
        <begin position="209"/>
        <end position="225"/>
    </location>
</feature>
<evidence type="ECO:0000256" key="1">
    <source>
        <dbReference type="ARBA" id="ARBA00022679"/>
    </source>
</evidence>
<feature type="binding site" evidence="3">
    <location>
        <position position="275"/>
    </location>
    <ligand>
        <name>substrate</name>
    </ligand>
</feature>
<reference evidence="5 6" key="1">
    <citation type="journal article" date="2008" name="J. Biotechnol.">
        <title>Ultrafast pyrosequencing of Corynebacterium kroppenstedtii DSM44385 revealed insights into the physiology of a lipophilic corynebacterium that lacks mycolic acids.</title>
        <authorList>
            <person name="Tauch A."/>
            <person name="Schneider J."/>
            <person name="Szczepanowski R."/>
            <person name="Tilker A."/>
            <person name="Viehoever P."/>
            <person name="Gartemann K.-H."/>
            <person name="Arnold W."/>
            <person name="Blom J."/>
            <person name="Brinkrolf K."/>
            <person name="Brune I."/>
            <person name="Goetker S."/>
            <person name="Weisshaar B."/>
            <person name="Goesmann A."/>
            <person name="Droege M."/>
            <person name="Puehler A."/>
        </authorList>
    </citation>
    <scope>NUCLEOTIDE SEQUENCE [LARGE SCALE GENOMIC DNA]</scope>
    <source>
        <strain evidence="6">DSM 44385 / JCM 11950 / CIP 105744 / CCUG 35717</strain>
    </source>
</reference>
<dbReference type="HOGENOM" id="CLU_038505_2_0_11"/>